<sequence length="202" mass="21432">MTNPSENPAYNPASNPGFGGGAPGNKYGTQAYDPNAVGQPMSEPGKYRQLKLVTIITAIVVVASGIFSSLAMGHESFRQNVVNLYSDILTQAEAETIADQMTAGSGVGGLVINTLITVILFALVIAGLYAKKNWGRILGIIFAIIGILAAIAVALFGAGFMLDSVWGILTVVTALAWIVLAIWWLVLAFSRPVKEYLAQFRV</sequence>
<dbReference type="RefSeq" id="WP_310536342.1">
    <property type="nucleotide sequence ID" value="NZ_BAAAOC010000093.1"/>
</dbReference>
<feature type="transmembrane region" description="Helical" evidence="2">
    <location>
        <begin position="137"/>
        <end position="160"/>
    </location>
</feature>
<dbReference type="EMBL" id="JAVKGT010000004">
    <property type="protein sequence ID" value="MDR5710954.1"/>
    <property type="molecule type" value="Genomic_DNA"/>
</dbReference>
<reference evidence="4" key="1">
    <citation type="submission" date="2023-07" db="EMBL/GenBank/DDBJ databases">
        <title>Description of three actinobacteria isolated from air of manufacturing shop in a pharmaceutical factory.</title>
        <authorList>
            <person name="Zhang D.-F."/>
        </authorList>
    </citation>
    <scope>NUCLEOTIDE SEQUENCE [LARGE SCALE GENOMIC DNA]</scope>
    <source>
        <strain evidence="4">CCTCC AB 207010</strain>
    </source>
</reference>
<comment type="caution">
    <text evidence="3">The sequence shown here is derived from an EMBL/GenBank/DDBJ whole genome shotgun (WGS) entry which is preliminary data.</text>
</comment>
<evidence type="ECO:0000256" key="1">
    <source>
        <dbReference type="SAM" id="MobiDB-lite"/>
    </source>
</evidence>
<proteinExistence type="predicted"/>
<protein>
    <submittedName>
        <fullName evidence="3">Uncharacterized protein</fullName>
    </submittedName>
</protein>
<keyword evidence="2" id="KW-0812">Transmembrane</keyword>
<keyword evidence="4" id="KW-1185">Reference proteome</keyword>
<evidence type="ECO:0000313" key="3">
    <source>
        <dbReference type="EMBL" id="MDR5710954.1"/>
    </source>
</evidence>
<feature type="transmembrane region" description="Helical" evidence="2">
    <location>
        <begin position="52"/>
        <end position="72"/>
    </location>
</feature>
<feature type="compositionally biased region" description="Polar residues" evidence="1">
    <location>
        <begin position="1"/>
        <end position="14"/>
    </location>
</feature>
<accession>A0ABU1FQP1</accession>
<feature type="region of interest" description="Disordered" evidence="1">
    <location>
        <begin position="1"/>
        <end position="40"/>
    </location>
</feature>
<organism evidence="3 4">
    <name type="scientific">Nesterenkonia flava</name>
    <dbReference type="NCBI Taxonomy" id="469799"/>
    <lineage>
        <taxon>Bacteria</taxon>
        <taxon>Bacillati</taxon>
        <taxon>Actinomycetota</taxon>
        <taxon>Actinomycetes</taxon>
        <taxon>Micrococcales</taxon>
        <taxon>Micrococcaceae</taxon>
        <taxon>Nesterenkonia</taxon>
    </lineage>
</organism>
<keyword evidence="2" id="KW-0472">Membrane</keyword>
<name>A0ABU1FQP1_9MICC</name>
<evidence type="ECO:0000313" key="4">
    <source>
        <dbReference type="Proteomes" id="UP001260872"/>
    </source>
</evidence>
<evidence type="ECO:0000256" key="2">
    <source>
        <dbReference type="SAM" id="Phobius"/>
    </source>
</evidence>
<dbReference type="Proteomes" id="UP001260872">
    <property type="component" value="Unassembled WGS sequence"/>
</dbReference>
<gene>
    <name evidence="3" type="ORF">RH857_02195</name>
</gene>
<feature type="transmembrane region" description="Helical" evidence="2">
    <location>
        <begin position="110"/>
        <end position="130"/>
    </location>
</feature>
<keyword evidence="2" id="KW-1133">Transmembrane helix</keyword>
<feature type="transmembrane region" description="Helical" evidence="2">
    <location>
        <begin position="166"/>
        <end position="189"/>
    </location>
</feature>